<organism evidence="5 6">
    <name type="scientific">Thiospirillum jenense</name>
    <dbReference type="NCBI Taxonomy" id="1653858"/>
    <lineage>
        <taxon>Bacteria</taxon>
        <taxon>Pseudomonadati</taxon>
        <taxon>Pseudomonadota</taxon>
        <taxon>Gammaproteobacteria</taxon>
        <taxon>Chromatiales</taxon>
        <taxon>Chromatiaceae</taxon>
        <taxon>Thiospirillum</taxon>
    </lineage>
</organism>
<name>A0A839HHL4_9GAMM</name>
<dbReference type="PANTHER" id="PTHR45138">
    <property type="entry name" value="REGULATORY COMPONENTS OF SENSORY TRANSDUCTION SYSTEM"/>
    <property type="match status" value="1"/>
</dbReference>
<protein>
    <recommendedName>
        <fullName evidence="2">diguanylate cyclase</fullName>
        <ecNumber evidence="2">2.7.7.65</ecNumber>
    </recommendedName>
</protein>
<keyword evidence="6" id="KW-1185">Reference proteome</keyword>
<proteinExistence type="predicted"/>
<dbReference type="InterPro" id="IPR000160">
    <property type="entry name" value="GGDEF_dom"/>
</dbReference>
<feature type="domain" description="GGDEF" evidence="4">
    <location>
        <begin position="207"/>
        <end position="336"/>
    </location>
</feature>
<reference evidence="5 6" key="1">
    <citation type="journal article" date="2020" name="Arch. Microbiol.">
        <title>The genome sequence of the giant phototrophic gammaproteobacterium Thiospirillum jenense gives insight into its physiological properties and phylogenetic relationships.</title>
        <authorList>
            <person name="Imhoff J.F."/>
            <person name="Meyer T.E."/>
            <person name="Kyndt J.A."/>
        </authorList>
    </citation>
    <scope>NUCLEOTIDE SEQUENCE [LARGE SCALE GENOMIC DNA]</scope>
    <source>
        <strain evidence="5 6">DSM 216</strain>
    </source>
</reference>
<dbReference type="GO" id="GO:1902201">
    <property type="term" value="P:negative regulation of bacterial-type flagellum-dependent cell motility"/>
    <property type="evidence" value="ECO:0007669"/>
    <property type="project" value="TreeGrafter"/>
</dbReference>
<dbReference type="EC" id="2.7.7.65" evidence="2"/>
<gene>
    <name evidence="5" type="ORF">HUK38_10505</name>
</gene>
<dbReference type="PROSITE" id="PS50887">
    <property type="entry name" value="GGDEF"/>
    <property type="match status" value="1"/>
</dbReference>
<evidence type="ECO:0000313" key="6">
    <source>
        <dbReference type="Proteomes" id="UP000548632"/>
    </source>
</evidence>
<dbReference type="PANTHER" id="PTHR45138:SF9">
    <property type="entry name" value="DIGUANYLATE CYCLASE DGCM-RELATED"/>
    <property type="match status" value="1"/>
</dbReference>
<dbReference type="FunFam" id="3.30.70.270:FF:000001">
    <property type="entry name" value="Diguanylate cyclase domain protein"/>
    <property type="match status" value="1"/>
</dbReference>
<dbReference type="SMART" id="SM00267">
    <property type="entry name" value="GGDEF"/>
    <property type="match status" value="1"/>
</dbReference>
<comment type="cofactor">
    <cofactor evidence="1">
        <name>Mg(2+)</name>
        <dbReference type="ChEBI" id="CHEBI:18420"/>
    </cofactor>
</comment>
<evidence type="ECO:0000256" key="3">
    <source>
        <dbReference type="ARBA" id="ARBA00034247"/>
    </source>
</evidence>
<dbReference type="InterPro" id="IPR050469">
    <property type="entry name" value="Diguanylate_Cyclase"/>
</dbReference>
<accession>A0A839HHL4</accession>
<comment type="caution">
    <text evidence="5">The sequence shown here is derived from an EMBL/GenBank/DDBJ whole genome shotgun (WGS) entry which is preliminary data.</text>
</comment>
<dbReference type="EMBL" id="JABVCQ010000023">
    <property type="protein sequence ID" value="MBB1126656.1"/>
    <property type="molecule type" value="Genomic_DNA"/>
</dbReference>
<evidence type="ECO:0000259" key="4">
    <source>
        <dbReference type="PROSITE" id="PS50887"/>
    </source>
</evidence>
<dbReference type="CDD" id="cd01949">
    <property type="entry name" value="GGDEF"/>
    <property type="match status" value="1"/>
</dbReference>
<dbReference type="GO" id="GO:0005886">
    <property type="term" value="C:plasma membrane"/>
    <property type="evidence" value="ECO:0007669"/>
    <property type="project" value="TreeGrafter"/>
</dbReference>
<dbReference type="NCBIfam" id="TIGR00254">
    <property type="entry name" value="GGDEF"/>
    <property type="match status" value="1"/>
</dbReference>
<dbReference type="AlphaFoldDB" id="A0A839HHL4"/>
<dbReference type="Gene3D" id="3.30.70.270">
    <property type="match status" value="1"/>
</dbReference>
<evidence type="ECO:0000313" key="5">
    <source>
        <dbReference type="EMBL" id="MBB1126656.1"/>
    </source>
</evidence>
<dbReference type="RefSeq" id="WP_338065404.1">
    <property type="nucleotide sequence ID" value="NZ_JABVCQ010000023.1"/>
</dbReference>
<evidence type="ECO:0000256" key="2">
    <source>
        <dbReference type="ARBA" id="ARBA00012528"/>
    </source>
</evidence>
<dbReference type="GO" id="GO:0052621">
    <property type="term" value="F:diguanylate cyclase activity"/>
    <property type="evidence" value="ECO:0007669"/>
    <property type="project" value="UniProtKB-EC"/>
</dbReference>
<dbReference type="Proteomes" id="UP000548632">
    <property type="component" value="Unassembled WGS sequence"/>
</dbReference>
<dbReference type="InterPro" id="IPR029787">
    <property type="entry name" value="Nucleotide_cyclase"/>
</dbReference>
<evidence type="ECO:0000256" key="1">
    <source>
        <dbReference type="ARBA" id="ARBA00001946"/>
    </source>
</evidence>
<comment type="catalytic activity">
    <reaction evidence="3">
        <text>2 GTP = 3',3'-c-di-GMP + 2 diphosphate</text>
        <dbReference type="Rhea" id="RHEA:24898"/>
        <dbReference type="ChEBI" id="CHEBI:33019"/>
        <dbReference type="ChEBI" id="CHEBI:37565"/>
        <dbReference type="ChEBI" id="CHEBI:58805"/>
        <dbReference type="EC" id="2.7.7.65"/>
    </reaction>
</comment>
<dbReference type="GO" id="GO:0043709">
    <property type="term" value="P:cell adhesion involved in single-species biofilm formation"/>
    <property type="evidence" value="ECO:0007669"/>
    <property type="project" value="TreeGrafter"/>
</dbReference>
<dbReference type="Pfam" id="PF00990">
    <property type="entry name" value="GGDEF"/>
    <property type="match status" value="1"/>
</dbReference>
<dbReference type="InterPro" id="IPR043128">
    <property type="entry name" value="Rev_trsase/Diguanyl_cyclase"/>
</dbReference>
<sequence length="358" mass="41359">MVTYQPGKEKRSICMIRIVDSLAEITRYQDRELLERSLVTTLSELFIDAEFRLYRVMMTEGILELALLAYASKGAIVSEARPRQRHLPPELFEAISDAIISKVVIERRIDESSLINIIYPVYNQRDEIYGVLLHATAQPSFETQRLTYGLLRIYSNYLALLEDSQRDKLTNVFNRETLDAEITKRIISFTQHTHQNHNSIRRRDDEGYYWLCLLDVDHFKNVNDTWGHLYGDEVLILLARLLEAIFRKEDPVFRYGGEEFVVIFRTFHLDDAQSVVERARKSIEKHSFPGVGQVTVSIGAVQIFDQDSATNVVDQADKALYYAKTHGRNCSHFYAELLAAGLIEKSQVQLYTSSVDFF</sequence>
<dbReference type="SUPFAM" id="SSF55073">
    <property type="entry name" value="Nucleotide cyclase"/>
    <property type="match status" value="1"/>
</dbReference>